<evidence type="ECO:0000256" key="6">
    <source>
        <dbReference type="ARBA" id="ARBA00022771"/>
    </source>
</evidence>
<organism evidence="18 19">
    <name type="scientific">Comamonas resistens</name>
    <dbReference type="NCBI Taxonomy" id="3046670"/>
    <lineage>
        <taxon>Bacteria</taxon>
        <taxon>Pseudomonadati</taxon>
        <taxon>Pseudomonadota</taxon>
        <taxon>Betaproteobacteria</taxon>
        <taxon>Burkholderiales</taxon>
        <taxon>Comamonadaceae</taxon>
        <taxon>Comamonas</taxon>
    </lineage>
</organism>
<evidence type="ECO:0000256" key="8">
    <source>
        <dbReference type="ARBA" id="ARBA00022833"/>
    </source>
</evidence>
<dbReference type="SUPFAM" id="SSF81624">
    <property type="entry name" value="N-terminal domain of MutM-like DNA repair proteins"/>
    <property type="match status" value="1"/>
</dbReference>
<evidence type="ECO:0000256" key="9">
    <source>
        <dbReference type="ARBA" id="ARBA00023125"/>
    </source>
</evidence>
<evidence type="ECO:0000256" key="7">
    <source>
        <dbReference type="ARBA" id="ARBA00022801"/>
    </source>
</evidence>
<evidence type="ECO:0000259" key="17">
    <source>
        <dbReference type="PROSITE" id="PS51068"/>
    </source>
</evidence>
<keyword evidence="10 15" id="KW-0234">DNA repair</keyword>
<keyword evidence="9 15" id="KW-0238">DNA-binding</keyword>
<keyword evidence="8 15" id="KW-0862">Zinc</keyword>
<comment type="cofactor">
    <cofactor evidence="15">
        <name>Zn(2+)</name>
        <dbReference type="ChEBI" id="CHEBI:29105"/>
    </cofactor>
    <text evidence="15">Binds 1 zinc ion per subunit.</text>
</comment>
<dbReference type="PROSITE" id="PS51068">
    <property type="entry name" value="FPG_CAT"/>
    <property type="match status" value="1"/>
</dbReference>
<feature type="active site" description="Schiff-base intermediate with DNA" evidence="15">
    <location>
        <position position="2"/>
    </location>
</feature>
<keyword evidence="11 15" id="KW-0456">Lyase</keyword>
<feature type="active site" description="Proton donor" evidence="15">
    <location>
        <position position="3"/>
    </location>
</feature>
<evidence type="ECO:0000256" key="3">
    <source>
        <dbReference type="ARBA" id="ARBA00011245"/>
    </source>
</evidence>
<evidence type="ECO:0000256" key="4">
    <source>
        <dbReference type="ARBA" id="ARBA00022723"/>
    </source>
</evidence>
<keyword evidence="4 15" id="KW-0479">Metal-binding</keyword>
<dbReference type="Pfam" id="PF01149">
    <property type="entry name" value="Fapy_DNA_glyco"/>
    <property type="match status" value="1"/>
</dbReference>
<evidence type="ECO:0000256" key="15">
    <source>
        <dbReference type="HAMAP-Rule" id="MF_00103"/>
    </source>
</evidence>
<evidence type="ECO:0000259" key="16">
    <source>
        <dbReference type="PROSITE" id="PS51066"/>
    </source>
</evidence>
<dbReference type="Pfam" id="PF06831">
    <property type="entry name" value="H2TH"/>
    <property type="match status" value="1"/>
</dbReference>
<dbReference type="Gene3D" id="3.20.190.10">
    <property type="entry name" value="MutM-like, N-terminal"/>
    <property type="match status" value="1"/>
</dbReference>
<evidence type="ECO:0000256" key="2">
    <source>
        <dbReference type="ARBA" id="ARBA00009409"/>
    </source>
</evidence>
<comment type="subunit">
    <text evidence="3 15">Monomer.</text>
</comment>
<dbReference type="PROSITE" id="PS51066">
    <property type="entry name" value="ZF_FPG_2"/>
    <property type="match status" value="1"/>
</dbReference>
<dbReference type="InterPro" id="IPR000214">
    <property type="entry name" value="Znf_DNA_glyclase/AP_lyase"/>
</dbReference>
<dbReference type="PROSITE" id="PS01242">
    <property type="entry name" value="ZF_FPG_1"/>
    <property type="match status" value="1"/>
</dbReference>
<feature type="active site" description="Proton donor; for beta-elimination activity" evidence="15">
    <location>
        <position position="56"/>
    </location>
</feature>
<dbReference type="HAMAP" id="MF_00103">
    <property type="entry name" value="Fapy_DNA_glycosyl"/>
    <property type="match status" value="1"/>
</dbReference>
<dbReference type="Proteomes" id="UP001240697">
    <property type="component" value="Chromosome"/>
</dbReference>
<comment type="catalytic activity">
    <reaction evidence="14 15">
        <text>2'-deoxyribonucleotide-(2'-deoxyribose 5'-phosphate)-2'-deoxyribonucleotide-DNA = a 3'-end 2'-deoxyribonucleotide-(2,3-dehydro-2,3-deoxyribose 5'-phosphate)-DNA + a 5'-end 5'-phospho-2'-deoxyribonucleoside-DNA + H(+)</text>
        <dbReference type="Rhea" id="RHEA:66592"/>
        <dbReference type="Rhea" id="RHEA-COMP:13180"/>
        <dbReference type="Rhea" id="RHEA-COMP:16897"/>
        <dbReference type="Rhea" id="RHEA-COMP:17067"/>
        <dbReference type="ChEBI" id="CHEBI:15378"/>
        <dbReference type="ChEBI" id="CHEBI:136412"/>
        <dbReference type="ChEBI" id="CHEBI:157695"/>
        <dbReference type="ChEBI" id="CHEBI:167181"/>
        <dbReference type="EC" id="4.2.99.18"/>
    </reaction>
</comment>
<dbReference type="CDD" id="cd08966">
    <property type="entry name" value="EcFpg-like_N"/>
    <property type="match status" value="1"/>
</dbReference>
<evidence type="ECO:0000256" key="5">
    <source>
        <dbReference type="ARBA" id="ARBA00022763"/>
    </source>
</evidence>
<dbReference type="PANTHER" id="PTHR22993">
    <property type="entry name" value="FORMAMIDOPYRIMIDINE-DNA GLYCOSYLASE"/>
    <property type="match status" value="1"/>
</dbReference>
<keyword evidence="7 15" id="KW-0378">Hydrolase</keyword>
<keyword evidence="5 15" id="KW-0227">DNA damage</keyword>
<dbReference type="InterPro" id="IPR010979">
    <property type="entry name" value="Ribosomal_uS13-like_H2TH"/>
</dbReference>
<keyword evidence="12 15" id="KW-0511">Multifunctional enzyme</keyword>
<dbReference type="PANTHER" id="PTHR22993:SF9">
    <property type="entry name" value="FORMAMIDOPYRIMIDINE-DNA GLYCOSYLASE"/>
    <property type="match status" value="1"/>
</dbReference>
<evidence type="ECO:0000256" key="13">
    <source>
        <dbReference type="ARBA" id="ARBA00023295"/>
    </source>
</evidence>
<dbReference type="GO" id="GO:0008534">
    <property type="term" value="F:oxidized purine nucleobase lesion DNA N-glycosylase activity"/>
    <property type="evidence" value="ECO:0007669"/>
    <property type="project" value="UniProtKB-EC"/>
</dbReference>
<feature type="binding site" evidence="15">
    <location>
        <position position="111"/>
    </location>
    <ligand>
        <name>DNA</name>
        <dbReference type="ChEBI" id="CHEBI:16991"/>
    </ligand>
</feature>
<dbReference type="InterPro" id="IPR015887">
    <property type="entry name" value="DNA_glyclase_Znf_dom_DNA_BS"/>
</dbReference>
<comment type="function">
    <text evidence="15">Involved in base excision repair of DNA damaged by oxidation or by mutagenic agents. Acts as DNA glycosylase that recognizes and removes damaged bases. Has a preference for oxidized purines, such as 7,8-dihydro-8-oxoguanine (8-oxoG). Has AP (apurinic/apyrimidinic) lyase activity and introduces nicks in the DNA strand. Cleaves the DNA backbone by beta-delta elimination to generate a single-strand break at the site of the removed base with both 3'- and 5'-phosphates.</text>
</comment>
<dbReference type="SMART" id="SM00898">
    <property type="entry name" value="Fapy_DNA_glyco"/>
    <property type="match status" value="1"/>
</dbReference>
<dbReference type="EC" id="4.2.99.18" evidence="15"/>
<dbReference type="InterPro" id="IPR010663">
    <property type="entry name" value="Znf_FPG/IleRS"/>
</dbReference>
<evidence type="ECO:0000313" key="19">
    <source>
        <dbReference type="Proteomes" id="UP001240697"/>
    </source>
</evidence>
<dbReference type="Gene3D" id="1.10.8.50">
    <property type="match status" value="1"/>
</dbReference>
<dbReference type="EMBL" id="CP125947">
    <property type="protein sequence ID" value="WHS66370.1"/>
    <property type="molecule type" value="Genomic_DNA"/>
</dbReference>
<gene>
    <name evidence="15 18" type="primary">mutM</name>
    <name evidence="15" type="synonym">fpg</name>
    <name evidence="18" type="ORF">QMY55_04275</name>
</gene>
<dbReference type="SUPFAM" id="SSF46946">
    <property type="entry name" value="S13-like H2TH domain"/>
    <property type="match status" value="1"/>
</dbReference>
<evidence type="ECO:0000256" key="10">
    <source>
        <dbReference type="ARBA" id="ARBA00023204"/>
    </source>
</evidence>
<proteinExistence type="inferred from homology"/>
<evidence type="ECO:0000256" key="1">
    <source>
        <dbReference type="ARBA" id="ARBA00001668"/>
    </source>
</evidence>
<dbReference type="InterPro" id="IPR035937">
    <property type="entry name" value="FPG_N"/>
</dbReference>
<reference evidence="18 19" key="1">
    <citation type="submission" date="2023-05" db="EMBL/GenBank/DDBJ databases">
        <authorList>
            <person name="Yin Y."/>
            <person name="Lu Z."/>
        </authorList>
    </citation>
    <scope>NUCLEOTIDE SEQUENCE [LARGE SCALE GENOMIC DNA]</scope>
    <source>
        <strain evidence="18 19">ZM22</strain>
    </source>
</reference>
<dbReference type="GO" id="GO:0140078">
    <property type="term" value="F:class I DNA-(apurinic or apyrimidinic site) endonuclease activity"/>
    <property type="evidence" value="ECO:0007669"/>
    <property type="project" value="UniProtKB-EC"/>
</dbReference>
<accession>A0ABY8STH8</accession>
<dbReference type="NCBIfam" id="NF002211">
    <property type="entry name" value="PRK01103.1"/>
    <property type="match status" value="1"/>
</dbReference>
<keyword evidence="13 15" id="KW-0326">Glycosidase</keyword>
<feature type="domain" description="FPG-type" evidence="16">
    <location>
        <begin position="240"/>
        <end position="274"/>
    </location>
</feature>
<dbReference type="RefSeq" id="WP_283487461.1">
    <property type="nucleotide sequence ID" value="NZ_CP125947.1"/>
</dbReference>
<dbReference type="InterPro" id="IPR012319">
    <property type="entry name" value="FPG_cat"/>
</dbReference>
<dbReference type="EC" id="3.2.2.23" evidence="15"/>
<evidence type="ECO:0000256" key="14">
    <source>
        <dbReference type="ARBA" id="ARBA00044632"/>
    </source>
</evidence>
<feature type="domain" description="Formamidopyrimidine-DNA glycosylase catalytic" evidence="17">
    <location>
        <begin position="2"/>
        <end position="114"/>
    </location>
</feature>
<comment type="catalytic activity">
    <reaction evidence="1 15">
        <text>Hydrolysis of DNA containing ring-opened 7-methylguanine residues, releasing 2,6-diamino-4-hydroxy-5-(N-methyl)formamidopyrimidine.</text>
        <dbReference type="EC" id="3.2.2.23"/>
    </reaction>
</comment>
<evidence type="ECO:0000313" key="18">
    <source>
        <dbReference type="EMBL" id="WHS66370.1"/>
    </source>
</evidence>
<dbReference type="InterPro" id="IPR020629">
    <property type="entry name" value="FPG_Glyclase"/>
</dbReference>
<sequence length="276" mass="30122">MPELPEVEVTRRSFAERIAGARIVSSVLGKPLRWPLGLQPQALQGRLVQGVRRRGKYLLLDLNEGLLLIHLGMSGSLRFVGGDEEPLGPAGVHDHFDLQTTRGLLRLHDPRRFGAVIYVPSETDALARKLLDHLGMEPLGDGFTLPDFKAGLAASRAPIKQLLLSGSVVVGVGNIYASEVLFLSRIHPATPARDIGPRKVKALYESIREVLALAVEQGGTTLRDFSSANGMEGHFQLQAKVYGREGMPCTHCGAPIRLLKQGQRSTYYCARCQKSS</sequence>
<dbReference type="InterPro" id="IPR015886">
    <property type="entry name" value="H2TH_FPG"/>
</dbReference>
<dbReference type="SMART" id="SM01232">
    <property type="entry name" value="H2TH"/>
    <property type="match status" value="1"/>
</dbReference>
<comment type="similarity">
    <text evidence="2 15">Belongs to the FPG family.</text>
</comment>
<dbReference type="SUPFAM" id="SSF57716">
    <property type="entry name" value="Glucocorticoid receptor-like (DNA-binding domain)"/>
    <property type="match status" value="1"/>
</dbReference>
<feature type="binding site" evidence="15">
    <location>
        <position position="93"/>
    </location>
    <ligand>
        <name>DNA</name>
        <dbReference type="ChEBI" id="CHEBI:16991"/>
    </ligand>
</feature>
<evidence type="ECO:0000256" key="11">
    <source>
        <dbReference type="ARBA" id="ARBA00023239"/>
    </source>
</evidence>
<protein>
    <recommendedName>
        <fullName evidence="15">Formamidopyrimidine-DNA glycosylase</fullName>
        <shortName evidence="15">Fapy-DNA glycosylase</shortName>
        <ecNumber evidence="15">3.2.2.23</ecNumber>
    </recommendedName>
    <alternativeName>
        <fullName evidence="15">DNA-(apurinic or apyrimidinic site) lyase MutM</fullName>
        <shortName evidence="15">AP lyase MutM</shortName>
        <ecNumber evidence="15">4.2.99.18</ecNumber>
    </alternativeName>
</protein>
<evidence type="ECO:0000256" key="12">
    <source>
        <dbReference type="ARBA" id="ARBA00023268"/>
    </source>
</evidence>
<dbReference type="NCBIfam" id="TIGR00577">
    <property type="entry name" value="fpg"/>
    <property type="match status" value="1"/>
</dbReference>
<keyword evidence="6 15" id="KW-0863">Zinc-finger</keyword>
<dbReference type="Pfam" id="PF06827">
    <property type="entry name" value="zf-FPG_IleRS"/>
    <property type="match status" value="1"/>
</dbReference>
<comment type="caution">
    <text evidence="15">Lacks conserved residue(s) required for the propagation of feature annotation.</text>
</comment>
<name>A0ABY8STH8_9BURK</name>
<keyword evidence="19" id="KW-1185">Reference proteome</keyword>
<feature type="active site" description="Proton donor; for delta-elimination activity" evidence="15">
    <location>
        <position position="264"/>
    </location>
</feature>